<evidence type="ECO:0000256" key="2">
    <source>
        <dbReference type="ARBA" id="ARBA00013064"/>
    </source>
</evidence>
<dbReference type="InterPro" id="IPR000387">
    <property type="entry name" value="Tyr_Pase_dom"/>
</dbReference>
<dbReference type="Pfam" id="PF00782">
    <property type="entry name" value="DSPc"/>
    <property type="match status" value="1"/>
</dbReference>
<dbReference type="GO" id="GO:0007165">
    <property type="term" value="P:signal transduction"/>
    <property type="evidence" value="ECO:0000318"/>
    <property type="project" value="GO_Central"/>
</dbReference>
<dbReference type="InterPro" id="IPR000340">
    <property type="entry name" value="Dual-sp_phosphatase_cat-dom"/>
</dbReference>
<feature type="domain" description="Tyrosine-protein phosphatase" evidence="6">
    <location>
        <begin position="222"/>
        <end position="366"/>
    </location>
</feature>
<gene>
    <name evidence="9" type="primary">WBGene00109585</name>
</gene>
<feature type="compositionally biased region" description="Low complexity" evidence="5">
    <location>
        <begin position="631"/>
        <end position="656"/>
    </location>
</feature>
<feature type="region of interest" description="Disordered" evidence="5">
    <location>
        <begin position="185"/>
        <end position="217"/>
    </location>
</feature>
<evidence type="ECO:0000259" key="8">
    <source>
        <dbReference type="PROSITE" id="PS50206"/>
    </source>
</evidence>
<feature type="compositionally biased region" description="Low complexity" evidence="5">
    <location>
        <begin position="584"/>
        <end position="593"/>
    </location>
</feature>
<feature type="region of interest" description="Disordered" evidence="5">
    <location>
        <begin position="611"/>
        <end position="706"/>
    </location>
</feature>
<dbReference type="Pfam" id="PF00581">
    <property type="entry name" value="Rhodanese"/>
    <property type="match status" value="1"/>
</dbReference>
<dbReference type="GO" id="GO:0033550">
    <property type="term" value="F:MAP kinase tyrosine phosphatase activity"/>
    <property type="evidence" value="ECO:0000318"/>
    <property type="project" value="GO_Central"/>
</dbReference>
<feature type="compositionally biased region" description="Polar residues" evidence="5">
    <location>
        <begin position="695"/>
        <end position="706"/>
    </location>
</feature>
<evidence type="ECO:0000256" key="3">
    <source>
        <dbReference type="ARBA" id="ARBA00022801"/>
    </source>
</evidence>
<dbReference type="InterPro" id="IPR036873">
    <property type="entry name" value="Rhodanese-like_dom_sf"/>
</dbReference>
<dbReference type="InterPro" id="IPR001763">
    <property type="entry name" value="Rhodanese-like_dom"/>
</dbReference>
<feature type="domain" description="Rhodanese" evidence="8">
    <location>
        <begin position="19"/>
        <end position="174"/>
    </location>
</feature>
<dbReference type="SMART" id="SM00195">
    <property type="entry name" value="DSPc"/>
    <property type="match status" value="1"/>
</dbReference>
<evidence type="ECO:0000256" key="4">
    <source>
        <dbReference type="ARBA" id="ARBA00022912"/>
    </source>
</evidence>
<feature type="compositionally biased region" description="Polar residues" evidence="5">
    <location>
        <begin position="202"/>
        <end position="215"/>
    </location>
</feature>
<dbReference type="PROSITE" id="PS50206">
    <property type="entry name" value="RHODANESE_3"/>
    <property type="match status" value="1"/>
</dbReference>
<feature type="domain" description="Tyrosine specific protein phosphatases" evidence="7">
    <location>
        <begin position="290"/>
        <end position="344"/>
    </location>
</feature>
<dbReference type="EC" id="3.1.3.48" evidence="2"/>
<name>A0A8R1YIG8_PRIPA</name>
<dbReference type="PROSITE" id="PS50054">
    <property type="entry name" value="TYR_PHOSPHATASE_DUAL"/>
    <property type="match status" value="1"/>
</dbReference>
<dbReference type="GO" id="GO:0043409">
    <property type="term" value="P:negative regulation of MAPK cascade"/>
    <property type="evidence" value="ECO:0000318"/>
    <property type="project" value="GO_Central"/>
</dbReference>
<dbReference type="PANTHER" id="PTHR10159:SF533">
    <property type="entry name" value="TYROSINE-PROTEIN PHOSPHATASE VHP-1"/>
    <property type="match status" value="1"/>
</dbReference>
<evidence type="ECO:0000313" key="9">
    <source>
        <dbReference type="EnsemblMetazoa" id="PPA20031.1"/>
    </source>
</evidence>
<keyword evidence="3" id="KW-0378">Hydrolase</keyword>
<dbReference type="SMART" id="SM00450">
    <property type="entry name" value="RHOD"/>
    <property type="match status" value="1"/>
</dbReference>
<comment type="similarity">
    <text evidence="1">Belongs to the protein-tyrosine phosphatase family. Non-receptor class dual specificity subfamily.</text>
</comment>
<dbReference type="Gene3D" id="3.40.250.10">
    <property type="entry name" value="Rhodanese-like domain"/>
    <property type="match status" value="1"/>
</dbReference>
<dbReference type="PROSITE" id="PS00383">
    <property type="entry name" value="TYR_PHOSPHATASE_1"/>
    <property type="match status" value="1"/>
</dbReference>
<evidence type="ECO:0000256" key="5">
    <source>
        <dbReference type="SAM" id="MobiDB-lite"/>
    </source>
</evidence>
<feature type="compositionally biased region" description="Polar residues" evidence="5">
    <location>
        <begin position="508"/>
        <end position="524"/>
    </location>
</feature>
<dbReference type="PROSITE" id="PS50056">
    <property type="entry name" value="TYR_PHOSPHATASE_2"/>
    <property type="match status" value="1"/>
</dbReference>
<sequence length="706" mass="78178">MGENGIISVYELAQMVVNPQPSLLIVDCRLFSDYNQGHVRNAVNAFYSKLMRRRLSCGKVDADFLVSHLLGTIEDKESLGPSMNLVLYGGNEEMEQISRPTGLCLKRKLEGCPLKCVSDSLPLNNNNNNNNKESSAKICRLLKSKLDTVDCFSSVLMLEGGFSSFSSAFPSLIESTSSPSLPPILLSPLPHSAHPSSAPPSMHSQVPGGSQSQPCLSERPNGPTMILPFLYLGSQQDAMNTEMLKECGIEYVMNLSVTCPRAISVKDDEEHFLRIPVNDSYMDKLYPYFNDAFQFLEKVRENKKIVLVHCLAGISRSPTMCISYIMKYLKMDSEDAYKFVKARRSTISPNFNFMGQLLEYERRLRDEGILPMKETKEKLDCSPLEKSSRPNSCLAPLMKMPKMPKSSSSHAILTSSSRSRIPKEEGVREEDEETEEEFPSTERNENGKREMQSTPPRSESGSGFVSAPSPPPEEVQRPKMLFSRPRRLDEKPSSSSLAPSPKNEELPSPSTELSKLSFDPSTRRSPLPHRRPLDLSFSMTSSFSANPCFVSPQEVHMIRREECGVQGKAPSTSSTSTANPIFVSPSSEEPSSSKSKESYFSRLSNIFKRNSHSVSRPDCLEKSGEPHHYSHSSSRLSSDSLGSSLLSSSTGVSRSSIHTGSHLSSLPEHSDESGYAHSSTDSFRMARDDPERASLGSTSSHEITVN</sequence>
<dbReference type="EnsemblMetazoa" id="PPA20031.1">
    <property type="protein sequence ID" value="PPA20031.1"/>
    <property type="gene ID" value="WBGene00109585"/>
</dbReference>
<feature type="region of interest" description="Disordered" evidence="5">
    <location>
        <begin position="377"/>
        <end position="534"/>
    </location>
</feature>
<evidence type="ECO:0000259" key="6">
    <source>
        <dbReference type="PROSITE" id="PS50054"/>
    </source>
</evidence>
<evidence type="ECO:0000256" key="1">
    <source>
        <dbReference type="ARBA" id="ARBA00008601"/>
    </source>
</evidence>
<evidence type="ECO:0000259" key="7">
    <source>
        <dbReference type="PROSITE" id="PS50056"/>
    </source>
</evidence>
<feature type="compositionally biased region" description="Polar residues" evidence="5">
    <location>
        <begin position="452"/>
        <end position="463"/>
    </location>
</feature>
<feature type="region of interest" description="Disordered" evidence="5">
    <location>
        <begin position="561"/>
        <end position="599"/>
    </location>
</feature>
<dbReference type="Gene3D" id="3.90.190.10">
    <property type="entry name" value="Protein tyrosine phosphatase superfamily"/>
    <property type="match status" value="1"/>
</dbReference>
<protein>
    <recommendedName>
        <fullName evidence="2">protein-tyrosine-phosphatase</fullName>
        <ecNumber evidence="2">3.1.3.48</ecNumber>
    </recommendedName>
</protein>
<dbReference type="GO" id="GO:0017017">
    <property type="term" value="F:MAP kinase tyrosine/serine/threonine phosphatase activity"/>
    <property type="evidence" value="ECO:0000318"/>
    <property type="project" value="GO_Central"/>
</dbReference>
<dbReference type="InterPro" id="IPR016130">
    <property type="entry name" value="Tyr_Pase_AS"/>
</dbReference>
<feature type="compositionally biased region" description="Low complexity" evidence="5">
    <location>
        <begin position="396"/>
        <end position="419"/>
    </location>
</feature>
<feature type="compositionally biased region" description="Acidic residues" evidence="5">
    <location>
        <begin position="427"/>
        <end position="439"/>
    </location>
</feature>
<dbReference type="Proteomes" id="UP000005239">
    <property type="component" value="Unassembled WGS sequence"/>
</dbReference>
<dbReference type="AlphaFoldDB" id="A0A8R1YIG8"/>
<dbReference type="PRINTS" id="PR01764">
    <property type="entry name" value="MAPKPHPHTASE"/>
</dbReference>
<dbReference type="SUPFAM" id="SSF52821">
    <property type="entry name" value="Rhodanese/Cell cycle control phosphatase"/>
    <property type="match status" value="1"/>
</dbReference>
<proteinExistence type="inferred from homology"/>
<dbReference type="InterPro" id="IPR008343">
    <property type="entry name" value="MKP"/>
</dbReference>
<keyword evidence="4" id="KW-0904">Protein phosphatase</keyword>
<reference evidence="9" key="2">
    <citation type="submission" date="2022-06" db="UniProtKB">
        <authorList>
            <consortium name="EnsemblMetazoa"/>
        </authorList>
    </citation>
    <scope>IDENTIFICATION</scope>
    <source>
        <strain evidence="9">PS312</strain>
    </source>
</reference>
<accession>A0A8R1YIG8</accession>
<keyword evidence="10" id="KW-1185">Reference proteome</keyword>
<dbReference type="GO" id="GO:0005737">
    <property type="term" value="C:cytoplasm"/>
    <property type="evidence" value="ECO:0000318"/>
    <property type="project" value="GO_Central"/>
</dbReference>
<feature type="compositionally biased region" description="Basic and acidic residues" evidence="5">
    <location>
        <begin position="440"/>
        <end position="451"/>
    </location>
</feature>
<dbReference type="PANTHER" id="PTHR10159">
    <property type="entry name" value="DUAL SPECIFICITY PROTEIN PHOSPHATASE"/>
    <property type="match status" value="1"/>
</dbReference>
<evidence type="ECO:0000313" key="10">
    <source>
        <dbReference type="Proteomes" id="UP000005239"/>
    </source>
</evidence>
<dbReference type="InterPro" id="IPR029021">
    <property type="entry name" value="Prot-tyrosine_phosphatase-like"/>
</dbReference>
<feature type="compositionally biased region" description="Basic and acidic residues" evidence="5">
    <location>
        <begin position="618"/>
        <end position="628"/>
    </location>
</feature>
<dbReference type="GO" id="GO:0008330">
    <property type="term" value="F:protein tyrosine/threonine phosphatase activity"/>
    <property type="evidence" value="ECO:0000318"/>
    <property type="project" value="GO_Central"/>
</dbReference>
<organism evidence="9 10">
    <name type="scientific">Pristionchus pacificus</name>
    <name type="common">Parasitic nematode worm</name>
    <dbReference type="NCBI Taxonomy" id="54126"/>
    <lineage>
        <taxon>Eukaryota</taxon>
        <taxon>Metazoa</taxon>
        <taxon>Ecdysozoa</taxon>
        <taxon>Nematoda</taxon>
        <taxon>Chromadorea</taxon>
        <taxon>Rhabditida</taxon>
        <taxon>Rhabditina</taxon>
        <taxon>Diplogasteromorpha</taxon>
        <taxon>Diplogasteroidea</taxon>
        <taxon>Neodiplogasteridae</taxon>
        <taxon>Pristionchus</taxon>
    </lineage>
</organism>
<feature type="compositionally biased region" description="Low complexity" evidence="5">
    <location>
        <begin position="185"/>
        <end position="201"/>
    </location>
</feature>
<dbReference type="InterPro" id="IPR020422">
    <property type="entry name" value="TYR_PHOSPHATASE_DUAL_dom"/>
</dbReference>
<reference evidence="10" key="1">
    <citation type="journal article" date="2008" name="Nat. Genet.">
        <title>The Pristionchus pacificus genome provides a unique perspective on nematode lifestyle and parasitism.</title>
        <authorList>
            <person name="Dieterich C."/>
            <person name="Clifton S.W."/>
            <person name="Schuster L.N."/>
            <person name="Chinwalla A."/>
            <person name="Delehaunty K."/>
            <person name="Dinkelacker I."/>
            <person name="Fulton L."/>
            <person name="Fulton R."/>
            <person name="Godfrey J."/>
            <person name="Minx P."/>
            <person name="Mitreva M."/>
            <person name="Roeseler W."/>
            <person name="Tian H."/>
            <person name="Witte H."/>
            <person name="Yang S.P."/>
            <person name="Wilson R.K."/>
            <person name="Sommer R.J."/>
        </authorList>
    </citation>
    <scope>NUCLEOTIDE SEQUENCE [LARGE SCALE GENOMIC DNA]</scope>
    <source>
        <strain evidence="10">PS312</strain>
    </source>
</reference>
<dbReference type="SUPFAM" id="SSF52799">
    <property type="entry name" value="(Phosphotyrosine protein) phosphatases II"/>
    <property type="match status" value="1"/>
</dbReference>